<dbReference type="Proteomes" id="UP000766486">
    <property type="component" value="Unassembled WGS sequence"/>
</dbReference>
<proteinExistence type="predicted"/>
<reference evidence="1 2" key="1">
    <citation type="submission" date="2019-06" db="EMBL/GenBank/DDBJ databases">
        <authorList>
            <person name="Broberg M."/>
        </authorList>
    </citation>
    <scope>NUCLEOTIDE SEQUENCE [LARGE SCALE GENOMIC DNA]</scope>
</reference>
<accession>A0ABY6U5G1</accession>
<dbReference type="EMBL" id="CABFNS010000744">
    <property type="protein sequence ID" value="VUC26235.1"/>
    <property type="molecule type" value="Genomic_DNA"/>
</dbReference>
<organism evidence="1 2">
    <name type="scientific">Bionectria ochroleuca</name>
    <name type="common">Gliocladium roseum</name>
    <dbReference type="NCBI Taxonomy" id="29856"/>
    <lineage>
        <taxon>Eukaryota</taxon>
        <taxon>Fungi</taxon>
        <taxon>Dikarya</taxon>
        <taxon>Ascomycota</taxon>
        <taxon>Pezizomycotina</taxon>
        <taxon>Sordariomycetes</taxon>
        <taxon>Hypocreomycetidae</taxon>
        <taxon>Hypocreales</taxon>
        <taxon>Bionectriaceae</taxon>
        <taxon>Clonostachys</taxon>
    </lineage>
</organism>
<sequence>MGYAPQTPSLAVSERLGGRVRNVSTKFDVDILRAVGRHSHDGGRDEEEIIVCPRISGLQEPYHASKAGRWTRAVEHDITA</sequence>
<evidence type="ECO:0000313" key="2">
    <source>
        <dbReference type="Proteomes" id="UP000766486"/>
    </source>
</evidence>
<evidence type="ECO:0000313" key="1">
    <source>
        <dbReference type="EMBL" id="VUC26235.1"/>
    </source>
</evidence>
<keyword evidence="2" id="KW-1185">Reference proteome</keyword>
<comment type="caution">
    <text evidence="1">The sequence shown here is derived from an EMBL/GenBank/DDBJ whole genome shotgun (WGS) entry which is preliminary data.</text>
</comment>
<protein>
    <submittedName>
        <fullName evidence="1">Uncharacterized protein</fullName>
    </submittedName>
</protein>
<gene>
    <name evidence="1" type="ORF">CLO192961_LOCUS184466</name>
</gene>
<name>A0ABY6U5G1_BIOOC</name>